<gene>
    <name evidence="6" type="ORF">ABH853_13900</name>
</gene>
<dbReference type="SUPFAM" id="SSF69369">
    <property type="entry name" value="Cloacin translocation domain"/>
    <property type="match status" value="1"/>
</dbReference>
<sequence length="197" mass="21216">MSSSRGGTAEFELIWESLAESIGKTAQRLLTGAALTAIRHASLMLYATRLGDGERMGVTVPLAMMTPGADLTLEANRKVGQNLELPLRMNAIPQGNQTELYLAATDGSGVLRDVRVRQAQWDPTHGAYRFTAEGPGGATLLWHPDTALDLGPVRRREGHLHPGRDHCRGPADAPAGQHHRSSGTGYPHIPRVARPAH</sequence>
<evidence type="ECO:0000256" key="2">
    <source>
        <dbReference type="ARBA" id="ARBA00023022"/>
    </source>
</evidence>
<proteinExistence type="predicted"/>
<name>A0AAU7BMW8_9PSED</name>
<accession>A0AAU7BMW8</accession>
<dbReference type="GO" id="GO:0031640">
    <property type="term" value="P:killing of cells of another organism"/>
    <property type="evidence" value="ECO:0007669"/>
    <property type="project" value="UniProtKB-KW"/>
</dbReference>
<dbReference type="EMBL" id="CP157179">
    <property type="protein sequence ID" value="XBG33729.1"/>
    <property type="molecule type" value="Genomic_DNA"/>
</dbReference>
<evidence type="ECO:0000313" key="6">
    <source>
        <dbReference type="EMBL" id="XBG33729.1"/>
    </source>
</evidence>
<evidence type="ECO:0000256" key="4">
    <source>
        <dbReference type="SAM" id="MobiDB-lite"/>
    </source>
</evidence>
<dbReference type="Pfam" id="PF06958">
    <property type="entry name" value="Pyocin_S"/>
    <property type="match status" value="1"/>
</dbReference>
<reference evidence="6" key="2">
    <citation type="submission" date="2024-05" db="EMBL/GenBank/DDBJ databases">
        <authorList>
            <person name="Mellies J."/>
            <person name="Newton I."/>
        </authorList>
    </citation>
    <scope>NUCLEOTIDE SEQUENCE</scope>
    <source>
        <strain evidence="6">13.2</strain>
    </source>
</reference>
<feature type="domain" description="Pyosin/cloacin translocation" evidence="5">
    <location>
        <begin position="78"/>
        <end position="148"/>
    </location>
</feature>
<evidence type="ECO:0000256" key="3">
    <source>
        <dbReference type="ARBA" id="ARBA00023048"/>
    </source>
</evidence>
<keyword evidence="3" id="KW-0078">Bacteriocin</keyword>
<feature type="compositionally biased region" description="Basic and acidic residues" evidence="4">
    <location>
        <begin position="157"/>
        <end position="169"/>
    </location>
</feature>
<organism evidence="6">
    <name type="scientific">Pseudomonas sp. 13.2</name>
    <dbReference type="NCBI Taxonomy" id="3144665"/>
    <lineage>
        <taxon>Bacteria</taxon>
        <taxon>Pseudomonadati</taxon>
        <taxon>Pseudomonadota</taxon>
        <taxon>Gammaproteobacteria</taxon>
        <taxon>Pseudomonadales</taxon>
        <taxon>Pseudomonadaceae</taxon>
        <taxon>Pseudomonas</taxon>
    </lineage>
</organism>
<keyword evidence="2" id="KW-0044">Antibiotic</keyword>
<dbReference type="InterPro" id="IPR016128">
    <property type="entry name" value="Pyosin/cloacin_T_dom"/>
</dbReference>
<feature type="region of interest" description="Disordered" evidence="4">
    <location>
        <begin position="157"/>
        <end position="197"/>
    </location>
</feature>
<evidence type="ECO:0000256" key="1">
    <source>
        <dbReference type="ARBA" id="ARBA00022529"/>
    </source>
</evidence>
<dbReference type="InterPro" id="IPR036302">
    <property type="entry name" value="Pyosin/cloacin_T_dom_sf"/>
</dbReference>
<keyword evidence="1" id="KW-0929">Antimicrobial</keyword>
<reference evidence="6" key="1">
    <citation type="journal article" date="2019" name="Microbiol. Resour. Announc.">
        <title>Draft Genome Sequences of Five Environmental Bacterial Isolates That Degrade Polyethylene Terephthalate Plastic.</title>
        <authorList>
            <person name="Leon-Zayas R."/>
            <person name="Roberts C."/>
            <person name="Vague M."/>
            <person name="Mellies J.L."/>
        </authorList>
    </citation>
    <scope>NUCLEOTIDE SEQUENCE</scope>
    <source>
        <strain evidence="6">13.2</strain>
    </source>
</reference>
<protein>
    <submittedName>
        <fullName evidence="6">S-type pyocin domain-containing protein</fullName>
    </submittedName>
</protein>
<evidence type="ECO:0000259" key="5">
    <source>
        <dbReference type="Pfam" id="PF06958"/>
    </source>
</evidence>
<dbReference type="GO" id="GO:0042742">
    <property type="term" value="P:defense response to bacterium"/>
    <property type="evidence" value="ECO:0007669"/>
    <property type="project" value="UniProtKB-KW"/>
</dbReference>
<dbReference type="AlphaFoldDB" id="A0AAU7BMW8"/>